<keyword evidence="5" id="KW-0611">Plant defense</keyword>
<dbReference type="Gene3D" id="1.10.8.430">
    <property type="entry name" value="Helical domain of apoptotic protease-activating factors"/>
    <property type="match status" value="1"/>
</dbReference>
<dbReference type="InterPro" id="IPR050905">
    <property type="entry name" value="Plant_NBS-LRR"/>
</dbReference>
<evidence type="ECO:0000256" key="7">
    <source>
        <dbReference type="SAM" id="Coils"/>
    </source>
</evidence>
<dbReference type="GO" id="GO:0006952">
    <property type="term" value="P:defense response"/>
    <property type="evidence" value="ECO:0007669"/>
    <property type="project" value="UniProtKB-KW"/>
</dbReference>
<dbReference type="PRINTS" id="PR00364">
    <property type="entry name" value="DISEASERSIST"/>
</dbReference>
<evidence type="ECO:0000313" key="11">
    <source>
        <dbReference type="EMBL" id="KAF3956675.1"/>
    </source>
</evidence>
<dbReference type="InterPro" id="IPR055414">
    <property type="entry name" value="LRR_R13L4/SHOC2-like"/>
</dbReference>
<evidence type="ECO:0000259" key="9">
    <source>
        <dbReference type="Pfam" id="PF23247"/>
    </source>
</evidence>
<organism evidence="11 12">
    <name type="scientific">Castanea mollissima</name>
    <name type="common">Chinese chestnut</name>
    <dbReference type="NCBI Taxonomy" id="60419"/>
    <lineage>
        <taxon>Eukaryota</taxon>
        <taxon>Viridiplantae</taxon>
        <taxon>Streptophyta</taxon>
        <taxon>Embryophyta</taxon>
        <taxon>Tracheophyta</taxon>
        <taxon>Spermatophyta</taxon>
        <taxon>Magnoliopsida</taxon>
        <taxon>eudicotyledons</taxon>
        <taxon>Gunneridae</taxon>
        <taxon>Pentapetalae</taxon>
        <taxon>rosids</taxon>
        <taxon>fabids</taxon>
        <taxon>Fagales</taxon>
        <taxon>Fagaceae</taxon>
        <taxon>Castanea</taxon>
    </lineage>
</organism>
<evidence type="ECO:0000256" key="2">
    <source>
        <dbReference type="ARBA" id="ARBA00022614"/>
    </source>
</evidence>
<dbReference type="Gene3D" id="3.40.50.300">
    <property type="entry name" value="P-loop containing nucleotide triphosphate hydrolases"/>
    <property type="match status" value="1"/>
</dbReference>
<dbReference type="Pfam" id="PF23598">
    <property type="entry name" value="LRR_14"/>
    <property type="match status" value="1"/>
</dbReference>
<evidence type="ECO:0008006" key="13">
    <source>
        <dbReference type="Google" id="ProtNLM"/>
    </source>
</evidence>
<feature type="domain" description="Disease resistance R13L4/SHOC-2-like LRR" evidence="10">
    <location>
        <begin position="559"/>
        <end position="705"/>
    </location>
</feature>
<dbReference type="SUPFAM" id="SSF52058">
    <property type="entry name" value="L domain-like"/>
    <property type="match status" value="1"/>
</dbReference>
<dbReference type="Pfam" id="PF00931">
    <property type="entry name" value="NB-ARC"/>
    <property type="match status" value="1"/>
</dbReference>
<dbReference type="InterPro" id="IPR032675">
    <property type="entry name" value="LRR_dom_sf"/>
</dbReference>
<evidence type="ECO:0000259" key="8">
    <source>
        <dbReference type="Pfam" id="PF00931"/>
    </source>
</evidence>
<gene>
    <name evidence="11" type="ORF">CMV_018217</name>
</gene>
<protein>
    <recommendedName>
        <fullName evidence="13">NB-ARC domain-containing protein</fullName>
    </recommendedName>
</protein>
<dbReference type="InterPro" id="IPR042197">
    <property type="entry name" value="Apaf_helical"/>
</dbReference>
<feature type="domain" description="Disease resistance protein At4g27190-like leucine-rich repeats" evidence="9">
    <location>
        <begin position="848"/>
        <end position="961"/>
    </location>
</feature>
<dbReference type="OrthoDB" id="1691503at2759"/>
<name>A0A8J4QVI8_9ROSI</name>
<feature type="coiled-coil region" evidence="7">
    <location>
        <begin position="76"/>
        <end position="103"/>
    </location>
</feature>
<dbReference type="PANTHER" id="PTHR33463">
    <property type="entry name" value="NB-ARC DOMAIN-CONTAINING PROTEIN-RELATED"/>
    <property type="match status" value="1"/>
</dbReference>
<dbReference type="AlphaFoldDB" id="A0A8J4QVI8"/>
<dbReference type="InterPro" id="IPR057135">
    <property type="entry name" value="At4g27190-like_LRR"/>
</dbReference>
<dbReference type="Gene3D" id="1.10.10.10">
    <property type="entry name" value="Winged helix-like DNA-binding domain superfamily/Winged helix DNA-binding domain"/>
    <property type="match status" value="1"/>
</dbReference>
<dbReference type="InterPro" id="IPR027417">
    <property type="entry name" value="P-loop_NTPase"/>
</dbReference>
<dbReference type="SUPFAM" id="SSF52540">
    <property type="entry name" value="P-loop containing nucleoside triphosphate hydrolases"/>
    <property type="match status" value="1"/>
</dbReference>
<evidence type="ECO:0000256" key="1">
    <source>
        <dbReference type="ARBA" id="ARBA00008894"/>
    </source>
</evidence>
<dbReference type="InterPro" id="IPR036388">
    <property type="entry name" value="WH-like_DNA-bd_sf"/>
</dbReference>
<dbReference type="Pfam" id="PF23247">
    <property type="entry name" value="LRR_RPS2"/>
    <property type="match status" value="1"/>
</dbReference>
<evidence type="ECO:0000256" key="4">
    <source>
        <dbReference type="ARBA" id="ARBA00022741"/>
    </source>
</evidence>
<keyword evidence="2" id="KW-0433">Leucine-rich repeat</keyword>
<comment type="caution">
    <text evidence="11">The sequence shown here is derived from an EMBL/GenBank/DDBJ whole genome shotgun (WGS) entry which is preliminary data.</text>
</comment>
<evidence type="ECO:0000256" key="3">
    <source>
        <dbReference type="ARBA" id="ARBA00022737"/>
    </source>
</evidence>
<dbReference type="Proteomes" id="UP000737018">
    <property type="component" value="Unassembled WGS sequence"/>
</dbReference>
<feature type="domain" description="NB-ARC" evidence="8">
    <location>
        <begin position="167"/>
        <end position="326"/>
    </location>
</feature>
<comment type="similarity">
    <text evidence="1">Belongs to the disease resistance NB-LRR family.</text>
</comment>
<dbReference type="InterPro" id="IPR002182">
    <property type="entry name" value="NB-ARC"/>
</dbReference>
<keyword evidence="12" id="KW-1185">Reference proteome</keyword>
<evidence type="ECO:0000256" key="5">
    <source>
        <dbReference type="ARBA" id="ARBA00022821"/>
    </source>
</evidence>
<dbReference type="GO" id="GO:0043531">
    <property type="term" value="F:ADP binding"/>
    <property type="evidence" value="ECO:0007669"/>
    <property type="project" value="InterPro"/>
</dbReference>
<evidence type="ECO:0000259" key="10">
    <source>
        <dbReference type="Pfam" id="PF23598"/>
    </source>
</evidence>
<keyword evidence="6" id="KW-0067">ATP-binding</keyword>
<evidence type="ECO:0000313" key="12">
    <source>
        <dbReference type="Proteomes" id="UP000737018"/>
    </source>
</evidence>
<dbReference type="EMBL" id="JRKL02003020">
    <property type="protein sequence ID" value="KAF3956675.1"/>
    <property type="molecule type" value="Genomic_DNA"/>
</dbReference>
<keyword evidence="4" id="KW-0547">Nucleotide-binding</keyword>
<dbReference type="Gene3D" id="3.80.10.10">
    <property type="entry name" value="Ribonuclease Inhibitor"/>
    <property type="match status" value="2"/>
</dbReference>
<dbReference type="GO" id="GO:0005524">
    <property type="term" value="F:ATP binding"/>
    <property type="evidence" value="ECO:0007669"/>
    <property type="project" value="UniProtKB-KW"/>
</dbReference>
<sequence length="992" mass="113552">MLGTAAAQAIGNLVTPAVQAGDGIIGCLGRKYGYVRNLSENIVILEREERYLLSKEADVTTLLDRKEQIMERTRECTTWLDEVQEMKGKIQELRNRYQNTSRCLCGLCPFPSLLKLGKTTVTKTAEVIDLKNRVDKITIMVERASTSPIPIIRKHPEKISNVPSLDEHVEMLIKLLKDDKLKRIGVWGLPGVGKTTVMEKLNNKVHEIQLFDYIFWITLTKGGSVTKIQLAILEQLKVEVKGIHDSDQMADIISEILVNKKYLLLLDEVFSEINLKEVGIHDDHEHGAVIFAYRDRDFCCLMDDHIKIERLSNDDAKNLFRKIVGNIMDRPTYKKIADRLLKECSGMPIVIKLIASILRNEDDPAVWRHLLSNMQSPDTEPVQELQEVYKAFKLIYDKLPMDKKPCLLYWAFFPPDYEAYQEYLIECWKAEQFIVEARKLGDARDKGHAIIREFEKKSLLERGRKAGHFKMPLFLRRMALKIMYQEEKDSKFLVGDGEEIEEQPSEEEWEGVQRVSLISQKLYNLPCRPVCTKISTLLLQKNPSLTKIPESFFEYMCDLRVLDLYDTRIISLTSSISSLINLRVLYLNNCSELVELPPELEKLKSLEILDLRSTGILTLPEQLAQLSSLKCLRVSFKQNFGCPNHINGQQEEMIPSNVIASLSSLQELSIDVNFKNQIWNQIVDRVAEEVASLEALTSLCFYFPRLSCFETFIENCISWKKNSMGWEGNGFRSFRILVGNQKADKFLGFDFFGYTAERHLRFSVVEEDIPFALLKILNKALSFELIGHHHFKNLSVFGTEYLKEVEACTIEECNAIESIIDGGIATGVSFEFLQKLHLINLPKLVSICKGSIDSTSLTKLTTLTLKSCPKLKCLFPGDMVQLLCHLQDLQVEDCSAIKEIIEDGIIVQSEALPRLKNMELCNLPRLFSVCEDASFEWPSLEIMKIKTCPELTDLPFSVENAPKLKVIECTRIWWSKLNDSVKDRLKDLPSFT</sequence>
<proteinExistence type="inferred from homology"/>
<reference evidence="11" key="1">
    <citation type="submission" date="2020-03" db="EMBL/GenBank/DDBJ databases">
        <title>Castanea mollissima Vanexum genome sequencing.</title>
        <authorList>
            <person name="Staton M."/>
        </authorList>
    </citation>
    <scope>NUCLEOTIDE SEQUENCE</scope>
    <source>
        <tissue evidence="11">Leaf</tissue>
    </source>
</reference>
<keyword evidence="7" id="KW-0175">Coiled coil</keyword>
<accession>A0A8J4QVI8</accession>
<dbReference type="PANTHER" id="PTHR33463:SF186">
    <property type="entry name" value="NB-ARC DOMAIN-CONTAINING PROTEIN"/>
    <property type="match status" value="1"/>
</dbReference>
<keyword evidence="3" id="KW-0677">Repeat</keyword>
<evidence type="ECO:0000256" key="6">
    <source>
        <dbReference type="ARBA" id="ARBA00022840"/>
    </source>
</evidence>